<keyword evidence="2" id="KW-0732">Signal</keyword>
<reference evidence="3 4" key="1">
    <citation type="submission" date="2023-08" db="EMBL/GenBank/DDBJ databases">
        <title>Oxalobacteraceae gen .nov., isolated from river sludge outside the plant.</title>
        <authorList>
            <person name="Zhao S.Y."/>
        </authorList>
    </citation>
    <scope>NUCLEOTIDE SEQUENCE [LARGE SCALE GENOMIC DNA]</scope>
    <source>
        <strain evidence="3 4">R-40</strain>
    </source>
</reference>
<evidence type="ECO:0000313" key="4">
    <source>
        <dbReference type="Proteomes" id="UP001225596"/>
    </source>
</evidence>
<evidence type="ECO:0000256" key="2">
    <source>
        <dbReference type="SAM" id="SignalP"/>
    </source>
</evidence>
<evidence type="ECO:0000313" key="3">
    <source>
        <dbReference type="EMBL" id="MDQ9170255.1"/>
    </source>
</evidence>
<evidence type="ECO:0000256" key="1">
    <source>
        <dbReference type="SAM" id="MobiDB-lite"/>
    </source>
</evidence>
<dbReference type="Proteomes" id="UP001225596">
    <property type="component" value="Unassembled WGS sequence"/>
</dbReference>
<accession>A0ABU1BMM5</accession>
<comment type="caution">
    <text evidence="3">The sequence shown here is derived from an EMBL/GenBank/DDBJ whole genome shotgun (WGS) entry which is preliminary data.</text>
</comment>
<proteinExistence type="predicted"/>
<feature type="compositionally biased region" description="Basic and acidic residues" evidence="1">
    <location>
        <begin position="78"/>
        <end position="97"/>
    </location>
</feature>
<protein>
    <recommendedName>
        <fullName evidence="5">DUF4124 domain-containing protein</fullName>
    </recommendedName>
</protein>
<keyword evidence="4" id="KW-1185">Reference proteome</keyword>
<feature type="compositionally biased region" description="Basic and acidic residues" evidence="1">
    <location>
        <begin position="123"/>
        <end position="145"/>
    </location>
</feature>
<feature type="signal peptide" evidence="2">
    <location>
        <begin position="1"/>
        <end position="19"/>
    </location>
</feature>
<dbReference type="EMBL" id="JAUYVH010000003">
    <property type="protein sequence ID" value="MDQ9170255.1"/>
    <property type="molecule type" value="Genomic_DNA"/>
</dbReference>
<feature type="region of interest" description="Disordered" evidence="1">
    <location>
        <begin position="116"/>
        <end position="145"/>
    </location>
</feature>
<gene>
    <name evidence="3" type="ORF">Q8A64_07480</name>
</gene>
<dbReference type="RefSeq" id="WP_338436182.1">
    <property type="nucleotide sequence ID" value="NZ_JAUYVH010000003.1"/>
</dbReference>
<feature type="region of interest" description="Disordered" evidence="1">
    <location>
        <begin position="54"/>
        <end position="97"/>
    </location>
</feature>
<organism evidence="3 4">
    <name type="scientific">Keguizhuia sedimenti</name>
    <dbReference type="NCBI Taxonomy" id="3064264"/>
    <lineage>
        <taxon>Bacteria</taxon>
        <taxon>Pseudomonadati</taxon>
        <taxon>Pseudomonadota</taxon>
        <taxon>Betaproteobacteria</taxon>
        <taxon>Burkholderiales</taxon>
        <taxon>Oxalobacteraceae</taxon>
        <taxon>Keguizhuia</taxon>
    </lineage>
</organism>
<sequence>MIRFLAVLLLASYSSSSLAIYKCEENGKVIYSDEKCSSGKLKSIDTTNGKISESALNEATARNKREKETLQQLKKTRQRDEALEEKSRQKRMRTNEALRKKCQALELKKKWSEEDAVAATGKSAEKSKRTAMRNKEKYEAECSKR</sequence>
<evidence type="ECO:0008006" key="5">
    <source>
        <dbReference type="Google" id="ProtNLM"/>
    </source>
</evidence>
<feature type="chain" id="PRO_5045528112" description="DUF4124 domain-containing protein" evidence="2">
    <location>
        <begin position="20"/>
        <end position="145"/>
    </location>
</feature>
<name>A0ABU1BMM5_9BURK</name>